<dbReference type="Proteomes" id="UP000419743">
    <property type="component" value="Unassembled WGS sequence"/>
</dbReference>
<dbReference type="CDD" id="cd07185">
    <property type="entry name" value="OmpA_C-like"/>
    <property type="match status" value="1"/>
</dbReference>
<dbReference type="AlphaFoldDB" id="A0A7M4DDG2"/>
<comment type="similarity">
    <text evidence="2">Belongs to the MotB family.</text>
</comment>
<comment type="subcellular location">
    <subcellularLocation>
        <location evidence="1">Cell membrane</location>
        <topology evidence="1">Single-pass membrane protein</topology>
    </subcellularLocation>
</comment>
<accession>A0A7M4DDG2</accession>
<keyword evidence="5 8" id="KW-1133">Transmembrane helix</keyword>
<evidence type="ECO:0000313" key="10">
    <source>
        <dbReference type="EMBL" id="VZO34881.1"/>
    </source>
</evidence>
<reference evidence="10 11" key="1">
    <citation type="submission" date="2019-11" db="EMBL/GenBank/DDBJ databases">
        <authorList>
            <person name="Criscuolo A."/>
        </authorList>
    </citation>
    <scope>NUCLEOTIDE SEQUENCE [LARGE SCALE GENOMIC DNA]</scope>
    <source>
        <strain evidence="10">CIP111667</strain>
    </source>
</reference>
<dbReference type="Pfam" id="PF00691">
    <property type="entry name" value="OmpA"/>
    <property type="match status" value="1"/>
</dbReference>
<dbReference type="RefSeq" id="WP_231954938.1">
    <property type="nucleotide sequence ID" value="NZ_CACRYJ010000004.1"/>
</dbReference>
<dbReference type="EMBL" id="CACRYJ010000004">
    <property type="protein sequence ID" value="VZO34881.1"/>
    <property type="molecule type" value="Genomic_DNA"/>
</dbReference>
<proteinExistence type="inferred from homology"/>
<dbReference type="Pfam" id="PF13677">
    <property type="entry name" value="MotB_plug"/>
    <property type="match status" value="1"/>
</dbReference>
<name>A0A7M4DDG2_9MICO</name>
<comment type="caution">
    <text evidence="10">The sequence shown here is derived from an EMBL/GenBank/DDBJ whole genome shotgun (WGS) entry which is preliminary data.</text>
</comment>
<evidence type="ECO:0000256" key="1">
    <source>
        <dbReference type="ARBA" id="ARBA00004162"/>
    </source>
</evidence>
<evidence type="ECO:0000256" key="8">
    <source>
        <dbReference type="SAM" id="Phobius"/>
    </source>
</evidence>
<dbReference type="InterPro" id="IPR006665">
    <property type="entry name" value="OmpA-like"/>
</dbReference>
<dbReference type="PROSITE" id="PS51123">
    <property type="entry name" value="OMPA_2"/>
    <property type="match status" value="1"/>
</dbReference>
<keyword evidence="11" id="KW-1185">Reference proteome</keyword>
<dbReference type="SUPFAM" id="SSF103088">
    <property type="entry name" value="OmpA-like"/>
    <property type="match status" value="1"/>
</dbReference>
<organism evidence="10 11">
    <name type="scientific">Occultella aeris</name>
    <dbReference type="NCBI Taxonomy" id="2761496"/>
    <lineage>
        <taxon>Bacteria</taxon>
        <taxon>Bacillati</taxon>
        <taxon>Actinomycetota</taxon>
        <taxon>Actinomycetes</taxon>
        <taxon>Micrococcales</taxon>
        <taxon>Ruaniaceae</taxon>
        <taxon>Occultella</taxon>
    </lineage>
</organism>
<keyword evidence="3" id="KW-1003">Cell membrane</keyword>
<protein>
    <submittedName>
        <fullName evidence="10">Motility protein B</fullName>
    </submittedName>
</protein>
<feature type="transmembrane region" description="Helical" evidence="8">
    <location>
        <begin position="31"/>
        <end position="48"/>
    </location>
</feature>
<dbReference type="InterPro" id="IPR025713">
    <property type="entry name" value="MotB-like_N_dom"/>
</dbReference>
<keyword evidence="6 7" id="KW-0472">Membrane</keyword>
<evidence type="ECO:0000313" key="11">
    <source>
        <dbReference type="Proteomes" id="UP000419743"/>
    </source>
</evidence>
<keyword evidence="4 8" id="KW-0812">Transmembrane</keyword>
<evidence type="ECO:0000256" key="2">
    <source>
        <dbReference type="ARBA" id="ARBA00008914"/>
    </source>
</evidence>
<evidence type="ECO:0000256" key="6">
    <source>
        <dbReference type="ARBA" id="ARBA00023136"/>
    </source>
</evidence>
<dbReference type="InterPro" id="IPR036737">
    <property type="entry name" value="OmpA-like_sf"/>
</dbReference>
<gene>
    <name evidence="10" type="primary">motB</name>
    <name evidence="10" type="ORF">HALOF300_00151</name>
</gene>
<dbReference type="PANTHER" id="PTHR30329:SF21">
    <property type="entry name" value="LIPOPROTEIN YIAD-RELATED"/>
    <property type="match status" value="1"/>
</dbReference>
<dbReference type="InterPro" id="IPR050330">
    <property type="entry name" value="Bact_OuterMem_StrucFunc"/>
</dbReference>
<evidence type="ECO:0000256" key="3">
    <source>
        <dbReference type="ARBA" id="ARBA00022475"/>
    </source>
</evidence>
<dbReference type="GO" id="GO:0005886">
    <property type="term" value="C:plasma membrane"/>
    <property type="evidence" value="ECO:0007669"/>
    <property type="project" value="UniProtKB-SubCell"/>
</dbReference>
<dbReference type="Gene3D" id="3.30.1330.60">
    <property type="entry name" value="OmpA-like domain"/>
    <property type="match status" value="1"/>
</dbReference>
<evidence type="ECO:0000259" key="9">
    <source>
        <dbReference type="PROSITE" id="PS51123"/>
    </source>
</evidence>
<dbReference type="PANTHER" id="PTHR30329">
    <property type="entry name" value="STATOR ELEMENT OF FLAGELLAR MOTOR COMPLEX"/>
    <property type="match status" value="1"/>
</dbReference>
<evidence type="ECO:0000256" key="4">
    <source>
        <dbReference type="ARBA" id="ARBA00022692"/>
    </source>
</evidence>
<evidence type="ECO:0000256" key="7">
    <source>
        <dbReference type="PROSITE-ProRule" id="PRU00473"/>
    </source>
</evidence>
<sequence>MSRARSRSRRGHAAHGEEGGDERWLVSYSDMITVLMALFIVMFAISSVDQGKYDELRNALSSGFGQTDLGRLDVTEGVVVPPEQMPEVGPTPQPETDAERAALELASLEQLRDEVEAALAANGLAGAARLTLDQRGLTIGLVTSEMFFEPNRADLTDRAEQVLDAITPAVVASGYDVSVEGHADHRTGTYPFPTNWELSSGRATQVVRHLIATGGIGPERIAAVGFGDSRPLAAGTDPDALAMNRRVDIVVLSDAPESVRQLLPELLSQES</sequence>
<feature type="domain" description="OmpA-like" evidence="9">
    <location>
        <begin position="135"/>
        <end position="255"/>
    </location>
</feature>
<evidence type="ECO:0000256" key="5">
    <source>
        <dbReference type="ARBA" id="ARBA00022989"/>
    </source>
</evidence>